<keyword evidence="4" id="KW-1185">Reference proteome</keyword>
<dbReference type="EMBL" id="OW240912">
    <property type="protein sequence ID" value="CAH2219471.1"/>
    <property type="molecule type" value="Genomic_DNA"/>
</dbReference>
<accession>A0AAD1VKE3</accession>
<feature type="compositionally biased region" description="Polar residues" evidence="2">
    <location>
        <begin position="120"/>
        <end position="141"/>
    </location>
</feature>
<reference evidence="3" key="1">
    <citation type="submission" date="2022-03" db="EMBL/GenBank/DDBJ databases">
        <authorList>
            <person name="Alioto T."/>
            <person name="Alioto T."/>
            <person name="Gomez Garrido J."/>
        </authorList>
    </citation>
    <scope>NUCLEOTIDE SEQUENCE</scope>
</reference>
<feature type="region of interest" description="Disordered" evidence="2">
    <location>
        <begin position="105"/>
        <end position="141"/>
    </location>
</feature>
<protein>
    <submittedName>
        <fullName evidence="3">Uncharacterized protein</fullName>
    </submittedName>
</protein>
<feature type="region of interest" description="Disordered" evidence="2">
    <location>
        <begin position="227"/>
        <end position="257"/>
    </location>
</feature>
<feature type="coiled-coil region" evidence="1">
    <location>
        <begin position="173"/>
        <end position="200"/>
    </location>
</feature>
<gene>
    <name evidence="3" type="ORF">PECUL_23A042319</name>
</gene>
<dbReference type="AlphaFoldDB" id="A0AAD1VKE3"/>
<evidence type="ECO:0000313" key="3">
    <source>
        <dbReference type="EMBL" id="CAH2219471.1"/>
    </source>
</evidence>
<proteinExistence type="predicted"/>
<keyword evidence="1" id="KW-0175">Coiled coil</keyword>
<evidence type="ECO:0000313" key="4">
    <source>
        <dbReference type="Proteomes" id="UP001295444"/>
    </source>
</evidence>
<organism evidence="3 4">
    <name type="scientific">Pelobates cultripes</name>
    <name type="common">Western spadefoot toad</name>
    <dbReference type="NCBI Taxonomy" id="61616"/>
    <lineage>
        <taxon>Eukaryota</taxon>
        <taxon>Metazoa</taxon>
        <taxon>Chordata</taxon>
        <taxon>Craniata</taxon>
        <taxon>Vertebrata</taxon>
        <taxon>Euteleostomi</taxon>
        <taxon>Amphibia</taxon>
        <taxon>Batrachia</taxon>
        <taxon>Anura</taxon>
        <taxon>Pelobatoidea</taxon>
        <taxon>Pelobatidae</taxon>
        <taxon>Pelobates</taxon>
    </lineage>
</organism>
<evidence type="ECO:0000256" key="2">
    <source>
        <dbReference type="SAM" id="MobiDB-lite"/>
    </source>
</evidence>
<sequence>MANLKPSGVPMGPSQVSVVLKPSRHKGLLIHPKGQENLLQKSGLPCPLLVEALRLSWKLLEDFTYQTPPSSEQQLPASSKMGRRTPKQLVGVPKDTQDIGNLLQCPSGHKMAAEPDPETDSNCSTMSPEDQGKYQQPQSPNLLQAEGDDLASATKCNIRQLLQEMKQMFDSDIDLAQTEIQAVTTRVQATEEDIMDLRQEECSMGHTLCQLQSAHTVVQTKLDTIKDHSRQKKSGGPRYYRSDRTATAGLTSQKAGI</sequence>
<evidence type="ECO:0000256" key="1">
    <source>
        <dbReference type="SAM" id="Coils"/>
    </source>
</evidence>
<name>A0AAD1VKE3_PELCU</name>
<feature type="compositionally biased region" description="Polar residues" evidence="2">
    <location>
        <begin position="248"/>
        <end position="257"/>
    </location>
</feature>
<dbReference type="Proteomes" id="UP001295444">
    <property type="component" value="Chromosome 01"/>
</dbReference>